<evidence type="ECO:0000313" key="2">
    <source>
        <dbReference type="EMBL" id="CAD7661742.1"/>
    </source>
</evidence>
<dbReference type="PROSITE" id="PS51910">
    <property type="entry name" value="GH18_2"/>
    <property type="match status" value="1"/>
</dbReference>
<evidence type="ECO:0000313" key="3">
    <source>
        <dbReference type="Proteomes" id="UP000728032"/>
    </source>
</evidence>
<dbReference type="InterPro" id="IPR029070">
    <property type="entry name" value="Chitinase_insertion_sf"/>
</dbReference>
<dbReference type="OrthoDB" id="10066324at2759"/>
<dbReference type="InterPro" id="IPR017853">
    <property type="entry name" value="GH"/>
</dbReference>
<dbReference type="SUPFAM" id="SSF51445">
    <property type="entry name" value="(Trans)glycosidases"/>
    <property type="match status" value="1"/>
</dbReference>
<dbReference type="AlphaFoldDB" id="A0A7R9MLU9"/>
<dbReference type="Gene3D" id="3.20.20.80">
    <property type="entry name" value="Glycosidases"/>
    <property type="match status" value="1"/>
</dbReference>
<dbReference type="GO" id="GO:0004568">
    <property type="term" value="F:chitinase activity"/>
    <property type="evidence" value="ECO:0007669"/>
    <property type="project" value="TreeGrafter"/>
</dbReference>
<dbReference type="GO" id="GO:0005975">
    <property type="term" value="P:carbohydrate metabolic process"/>
    <property type="evidence" value="ECO:0007669"/>
    <property type="project" value="InterPro"/>
</dbReference>
<reference evidence="2" key="1">
    <citation type="submission" date="2020-11" db="EMBL/GenBank/DDBJ databases">
        <authorList>
            <person name="Tran Van P."/>
        </authorList>
    </citation>
    <scope>NUCLEOTIDE SEQUENCE</scope>
</reference>
<dbReference type="EMBL" id="OC939698">
    <property type="protein sequence ID" value="CAD7661742.1"/>
    <property type="molecule type" value="Genomic_DNA"/>
</dbReference>
<dbReference type="SUPFAM" id="SSF54556">
    <property type="entry name" value="Chitinase insertion domain"/>
    <property type="match status" value="1"/>
</dbReference>
<sequence length="152" mass="16892">MPKNKIVMGVPAYAHTFTLQSADQHGMNAPVVGVGQVPSGNPGYAMYREMCDLVKNKGWIKEIPDDSGAHDPIAYSGVNWACYDDPFAANNKSMWVKENGYGGINVWEITQDDFHPKCCKKAYPLLRAINHGLFNKTNWPYTYGCEPKTSST</sequence>
<dbReference type="GO" id="GO:0008061">
    <property type="term" value="F:chitin binding"/>
    <property type="evidence" value="ECO:0007669"/>
    <property type="project" value="TreeGrafter"/>
</dbReference>
<dbReference type="EMBL" id="CAJPVJ010024873">
    <property type="protein sequence ID" value="CAG2178878.1"/>
    <property type="molecule type" value="Genomic_DNA"/>
</dbReference>
<dbReference type="PANTHER" id="PTHR11177">
    <property type="entry name" value="CHITINASE"/>
    <property type="match status" value="1"/>
</dbReference>
<feature type="domain" description="GH18" evidence="1">
    <location>
        <begin position="1"/>
        <end position="136"/>
    </location>
</feature>
<name>A0A7R9MLU9_9ACAR</name>
<accession>A0A7R9MLU9</accession>
<dbReference type="Gene3D" id="3.10.50.10">
    <property type="match status" value="1"/>
</dbReference>
<dbReference type="Proteomes" id="UP000728032">
    <property type="component" value="Unassembled WGS sequence"/>
</dbReference>
<proteinExistence type="predicted"/>
<dbReference type="PANTHER" id="PTHR11177:SF317">
    <property type="entry name" value="CHITINASE 12-RELATED"/>
    <property type="match status" value="1"/>
</dbReference>
<evidence type="ECO:0000259" key="1">
    <source>
        <dbReference type="PROSITE" id="PS51910"/>
    </source>
</evidence>
<keyword evidence="3" id="KW-1185">Reference proteome</keyword>
<dbReference type="InterPro" id="IPR050314">
    <property type="entry name" value="Glycosyl_Hydrlase_18"/>
</dbReference>
<dbReference type="GO" id="GO:0005576">
    <property type="term" value="C:extracellular region"/>
    <property type="evidence" value="ECO:0007669"/>
    <property type="project" value="TreeGrafter"/>
</dbReference>
<dbReference type="Pfam" id="PF00704">
    <property type="entry name" value="Glyco_hydro_18"/>
    <property type="match status" value="1"/>
</dbReference>
<dbReference type="GO" id="GO:0006032">
    <property type="term" value="P:chitin catabolic process"/>
    <property type="evidence" value="ECO:0007669"/>
    <property type="project" value="TreeGrafter"/>
</dbReference>
<gene>
    <name evidence="2" type="ORF">ONB1V03_LOCUS18302</name>
</gene>
<organism evidence="2">
    <name type="scientific">Oppiella nova</name>
    <dbReference type="NCBI Taxonomy" id="334625"/>
    <lineage>
        <taxon>Eukaryota</taxon>
        <taxon>Metazoa</taxon>
        <taxon>Ecdysozoa</taxon>
        <taxon>Arthropoda</taxon>
        <taxon>Chelicerata</taxon>
        <taxon>Arachnida</taxon>
        <taxon>Acari</taxon>
        <taxon>Acariformes</taxon>
        <taxon>Sarcoptiformes</taxon>
        <taxon>Oribatida</taxon>
        <taxon>Brachypylina</taxon>
        <taxon>Oppioidea</taxon>
        <taxon>Oppiidae</taxon>
        <taxon>Oppiella</taxon>
    </lineage>
</organism>
<protein>
    <recommendedName>
        <fullName evidence="1">GH18 domain-containing protein</fullName>
    </recommendedName>
</protein>
<dbReference type="InterPro" id="IPR001223">
    <property type="entry name" value="Glyco_hydro18_cat"/>
</dbReference>